<feature type="transmembrane region" description="Helical" evidence="7">
    <location>
        <begin position="389"/>
        <end position="410"/>
    </location>
</feature>
<dbReference type="InterPro" id="IPR036259">
    <property type="entry name" value="MFS_trans_sf"/>
</dbReference>
<dbReference type="Proteomes" id="UP000184485">
    <property type="component" value="Unassembled WGS sequence"/>
</dbReference>
<dbReference type="AlphaFoldDB" id="A0A1M4ZL92"/>
<evidence type="ECO:0000256" key="7">
    <source>
        <dbReference type="SAM" id="Phobius"/>
    </source>
</evidence>
<evidence type="ECO:0000313" key="9">
    <source>
        <dbReference type="Proteomes" id="UP000184485"/>
    </source>
</evidence>
<dbReference type="GO" id="GO:0016020">
    <property type="term" value="C:membrane"/>
    <property type="evidence" value="ECO:0007669"/>
    <property type="project" value="UniProtKB-SubCell"/>
</dbReference>
<sequence>MSAALALAPEEETPRQPLPVATPPAAPLPATAAIPAWRVVLYGAASVFLGVTQGLGINLVTANLSGIQGSLGVTQIESNWLIAAYMSTNLAGTILLYKVRTEFGLRRFAELGLLVYVLVTAAHLFADDLRSAVVVRAAMGVAAAPLSTLAFFYMLEVMKPAKKLTVGICFGLLGGQIAVPLARVISPDLLELGRWHGLYLLETGLALMSLAIVFLLPISHPPRQKVFDRLDLLSFPLLAIGSGAFAVLLTLGRLYWWFDTPWLGVLAAIGILALTAVLILESQRAHPMIDLKWLSSSEMLIFAGSLLVFRLLLAEQTTGVVGLFTSLGLLNDQLAMLYWIILGATVSGLVVTSLLMGPGRTPAIHLTALVLIASAAFLDSHATNLSRPAQFYVTQAMMAFAGAMFLPPALQVGFGQALARGGNAIVSFLIVFIGTQTLGGLIGSAALGTFVTMREKFHSSALVEHLTAVNPFVVQRVQAYAGAYGKVLSDPALRSAEGAILLGRAATQEATVLAYDDLFLLIAVLAVCAMFVLISHQIVISWRAAPPALASV</sequence>
<gene>
    <name evidence="8" type="ORF">SAMN02745157_1840</name>
</gene>
<keyword evidence="9" id="KW-1185">Reference proteome</keyword>
<name>A0A1M4ZL92_9HYPH</name>
<feature type="transmembrane region" description="Helical" evidence="7">
    <location>
        <begin position="336"/>
        <end position="356"/>
    </location>
</feature>
<accession>A0A1M4ZL92</accession>
<feature type="transmembrane region" description="Helical" evidence="7">
    <location>
        <begin position="39"/>
        <end position="60"/>
    </location>
</feature>
<feature type="transmembrane region" description="Helical" evidence="7">
    <location>
        <begin position="230"/>
        <end position="256"/>
    </location>
</feature>
<comment type="subcellular location">
    <subcellularLocation>
        <location evidence="1">Membrane</location>
        <topology evidence="1">Multi-pass membrane protein</topology>
    </subcellularLocation>
</comment>
<keyword evidence="2" id="KW-0813">Transport</keyword>
<organism evidence="8 9">
    <name type="scientific">Kaistia soli DSM 19436</name>
    <dbReference type="NCBI Taxonomy" id="1122133"/>
    <lineage>
        <taxon>Bacteria</taxon>
        <taxon>Pseudomonadati</taxon>
        <taxon>Pseudomonadota</taxon>
        <taxon>Alphaproteobacteria</taxon>
        <taxon>Hyphomicrobiales</taxon>
        <taxon>Kaistiaceae</taxon>
        <taxon>Kaistia</taxon>
    </lineage>
</organism>
<evidence type="ECO:0000256" key="6">
    <source>
        <dbReference type="SAM" id="MobiDB-lite"/>
    </source>
</evidence>
<evidence type="ECO:0000256" key="4">
    <source>
        <dbReference type="ARBA" id="ARBA00022989"/>
    </source>
</evidence>
<dbReference type="RefSeq" id="WP_084526986.1">
    <property type="nucleotide sequence ID" value="NZ_FQUP01000001.1"/>
</dbReference>
<feature type="region of interest" description="Disordered" evidence="6">
    <location>
        <begin position="1"/>
        <end position="22"/>
    </location>
</feature>
<evidence type="ECO:0000256" key="5">
    <source>
        <dbReference type="ARBA" id="ARBA00023136"/>
    </source>
</evidence>
<dbReference type="OrthoDB" id="5314453at2"/>
<feature type="transmembrane region" description="Helical" evidence="7">
    <location>
        <begin position="197"/>
        <end position="218"/>
    </location>
</feature>
<evidence type="ECO:0008006" key="10">
    <source>
        <dbReference type="Google" id="ProtNLM"/>
    </source>
</evidence>
<dbReference type="PANTHER" id="PTHR42718:SF9">
    <property type="entry name" value="MAJOR FACILITATOR SUPERFAMILY MULTIDRUG TRANSPORTER MFSC"/>
    <property type="match status" value="1"/>
</dbReference>
<dbReference type="STRING" id="1122133.SAMN02745157_1840"/>
<dbReference type="Gene3D" id="1.20.1250.20">
    <property type="entry name" value="MFS general substrate transporter like domains"/>
    <property type="match status" value="1"/>
</dbReference>
<reference evidence="8 9" key="1">
    <citation type="submission" date="2016-11" db="EMBL/GenBank/DDBJ databases">
        <authorList>
            <person name="Jaros S."/>
            <person name="Januszkiewicz K."/>
            <person name="Wedrychowicz H."/>
        </authorList>
    </citation>
    <scope>NUCLEOTIDE SEQUENCE [LARGE SCALE GENOMIC DNA]</scope>
    <source>
        <strain evidence="8 9">DSM 19436</strain>
    </source>
</reference>
<feature type="transmembrane region" description="Helical" evidence="7">
    <location>
        <begin position="262"/>
        <end position="280"/>
    </location>
</feature>
<dbReference type="PANTHER" id="PTHR42718">
    <property type="entry name" value="MAJOR FACILITATOR SUPERFAMILY MULTIDRUG TRANSPORTER MFSC"/>
    <property type="match status" value="1"/>
</dbReference>
<keyword evidence="3 7" id="KW-0812">Transmembrane</keyword>
<feature type="transmembrane region" description="Helical" evidence="7">
    <location>
        <begin position="422"/>
        <end position="447"/>
    </location>
</feature>
<dbReference type="SUPFAM" id="SSF103473">
    <property type="entry name" value="MFS general substrate transporter"/>
    <property type="match status" value="1"/>
</dbReference>
<dbReference type="EMBL" id="FQUP01000001">
    <property type="protein sequence ID" value="SHF18336.1"/>
    <property type="molecule type" value="Genomic_DNA"/>
</dbReference>
<evidence type="ECO:0000256" key="2">
    <source>
        <dbReference type="ARBA" id="ARBA00022448"/>
    </source>
</evidence>
<feature type="transmembrane region" description="Helical" evidence="7">
    <location>
        <begin position="518"/>
        <end position="539"/>
    </location>
</feature>
<feature type="transmembrane region" description="Helical" evidence="7">
    <location>
        <begin position="363"/>
        <end position="383"/>
    </location>
</feature>
<evidence type="ECO:0000256" key="1">
    <source>
        <dbReference type="ARBA" id="ARBA00004141"/>
    </source>
</evidence>
<protein>
    <recommendedName>
        <fullName evidence="10">Major Facilitator Superfamily protein</fullName>
    </recommendedName>
</protein>
<proteinExistence type="predicted"/>
<feature type="transmembrane region" description="Helical" evidence="7">
    <location>
        <begin position="300"/>
        <end position="324"/>
    </location>
</feature>
<keyword evidence="5 7" id="KW-0472">Membrane</keyword>
<feature type="transmembrane region" description="Helical" evidence="7">
    <location>
        <begin position="132"/>
        <end position="152"/>
    </location>
</feature>
<evidence type="ECO:0000313" key="8">
    <source>
        <dbReference type="EMBL" id="SHF18336.1"/>
    </source>
</evidence>
<evidence type="ECO:0000256" key="3">
    <source>
        <dbReference type="ARBA" id="ARBA00022692"/>
    </source>
</evidence>
<feature type="transmembrane region" description="Helical" evidence="7">
    <location>
        <begin position="164"/>
        <end position="185"/>
    </location>
</feature>
<feature type="transmembrane region" description="Helical" evidence="7">
    <location>
        <begin position="109"/>
        <end position="126"/>
    </location>
</feature>
<keyword evidence="4 7" id="KW-1133">Transmembrane helix</keyword>